<organism evidence="1">
    <name type="scientific">Rhipicephalus microplus</name>
    <name type="common">Cattle tick</name>
    <name type="synonym">Boophilus microplus</name>
    <dbReference type="NCBI Taxonomy" id="6941"/>
    <lineage>
        <taxon>Eukaryota</taxon>
        <taxon>Metazoa</taxon>
        <taxon>Ecdysozoa</taxon>
        <taxon>Arthropoda</taxon>
        <taxon>Chelicerata</taxon>
        <taxon>Arachnida</taxon>
        <taxon>Acari</taxon>
        <taxon>Parasitiformes</taxon>
        <taxon>Ixodida</taxon>
        <taxon>Ixodoidea</taxon>
        <taxon>Ixodidae</taxon>
        <taxon>Rhipicephalinae</taxon>
        <taxon>Rhipicephalus</taxon>
        <taxon>Boophilus</taxon>
    </lineage>
</organism>
<proteinExistence type="predicted"/>
<name>A0A6G5A486_RHIMP</name>
<dbReference type="AlphaFoldDB" id="A0A6G5A486"/>
<evidence type="ECO:0000313" key="1">
    <source>
        <dbReference type="EMBL" id="NIE45398.1"/>
    </source>
</evidence>
<protein>
    <submittedName>
        <fullName evidence="1">Uncharacterized protein</fullName>
    </submittedName>
</protein>
<dbReference type="VEuPathDB" id="VectorBase:LOC119164858"/>
<dbReference type="OrthoDB" id="6485761at2759"/>
<accession>A0A6G5A486</accession>
<sequence length="150" mass="17296">MGITGVYTILLTGFVATIITVDYYEPAYKTVHIVKPKLPPRKKLTGHSANVRYAFYYTGNICKEPNPFVPLHTEPYVNRTTMEQLTLHYRCIGGFMNPVVCGYRKKPITDLCILFERRCWQIMIDTPTDIMEIVNRRKKLSKCLGRDFAG</sequence>
<reference evidence="1" key="1">
    <citation type="submission" date="2020-03" db="EMBL/GenBank/DDBJ databases">
        <title>A transcriptome and proteome of the tick Rhipicephalus microplus shaped by the genetic composition of its hosts and developmental stage.</title>
        <authorList>
            <person name="Garcia G.R."/>
            <person name="Ribeiro J.M.C."/>
            <person name="Maruyama S.R."/>
            <person name="Gardinasse L.G."/>
            <person name="Nelson K."/>
            <person name="Ferreira B.R."/>
            <person name="Andrade T.G."/>
            <person name="Santos I.K.F.M."/>
        </authorList>
    </citation>
    <scope>NUCLEOTIDE SEQUENCE</scope>
    <source>
        <strain evidence="1">NSGR</strain>
        <tissue evidence="1">Salivary glands</tissue>
    </source>
</reference>
<dbReference type="EMBL" id="GIKN01003125">
    <property type="protein sequence ID" value="NIE45398.1"/>
    <property type="molecule type" value="Transcribed_RNA"/>
</dbReference>